<dbReference type="AlphaFoldDB" id="A0A7W7YQN0"/>
<dbReference type="Pfam" id="PF22837">
    <property type="entry name" value="M_Eco57I_C"/>
    <property type="match status" value="1"/>
</dbReference>
<dbReference type="EMBL" id="JACHIF010000015">
    <property type="protein sequence ID" value="MBB5040576.1"/>
    <property type="molecule type" value="Genomic_DNA"/>
</dbReference>
<dbReference type="InterPro" id="IPR029063">
    <property type="entry name" value="SAM-dependent_MTases_sf"/>
</dbReference>
<evidence type="ECO:0000256" key="5">
    <source>
        <dbReference type="ARBA" id="ARBA00022747"/>
    </source>
</evidence>
<dbReference type="GO" id="GO:0009007">
    <property type="term" value="F:site-specific DNA-methyltransferase (adenine-specific) activity"/>
    <property type="evidence" value="ECO:0007669"/>
    <property type="project" value="UniProtKB-EC"/>
</dbReference>
<dbReference type="GO" id="GO:0003677">
    <property type="term" value="F:DNA binding"/>
    <property type="evidence" value="ECO:0007669"/>
    <property type="project" value="InterPro"/>
</dbReference>
<keyword evidence="3" id="KW-0808">Transferase</keyword>
<dbReference type="CDD" id="cd02440">
    <property type="entry name" value="AdoMet_MTases"/>
    <property type="match status" value="1"/>
</dbReference>
<keyword evidence="9" id="KW-1185">Reference proteome</keyword>
<evidence type="ECO:0000256" key="2">
    <source>
        <dbReference type="ARBA" id="ARBA00022603"/>
    </source>
</evidence>
<dbReference type="PRINTS" id="PR00507">
    <property type="entry name" value="N12N6MTFRASE"/>
</dbReference>
<dbReference type="InterPro" id="IPR003356">
    <property type="entry name" value="DNA_methylase_A-5"/>
</dbReference>
<dbReference type="Pfam" id="PF02384">
    <property type="entry name" value="N6_Mtase"/>
    <property type="match status" value="1"/>
</dbReference>
<reference evidence="8 9" key="1">
    <citation type="submission" date="2020-08" db="EMBL/GenBank/DDBJ databases">
        <title>Genomic Encyclopedia of Type Strains, Phase IV (KMG-IV): sequencing the most valuable type-strain genomes for metagenomic binning, comparative biology and taxonomic classification.</title>
        <authorList>
            <person name="Goeker M."/>
        </authorList>
    </citation>
    <scope>NUCLEOTIDE SEQUENCE [LARGE SCALE GENOMIC DNA]</scope>
    <source>
        <strain evidence="8 9">DSM 12251</strain>
    </source>
</reference>
<dbReference type="GO" id="GO:0032259">
    <property type="term" value="P:methylation"/>
    <property type="evidence" value="ECO:0007669"/>
    <property type="project" value="UniProtKB-KW"/>
</dbReference>
<dbReference type="InterPro" id="IPR054520">
    <property type="entry name" value="M_Eco57I_C"/>
</dbReference>
<dbReference type="PANTHER" id="PTHR33841:SF5">
    <property type="entry name" value="DNA METHYLASE (MODIFICATION METHYLASE) (METHYLTRANSFERASE)-RELATED"/>
    <property type="match status" value="1"/>
</dbReference>
<organism evidence="8 9">
    <name type="scientific">Prosthecobacter dejongeii</name>
    <dbReference type="NCBI Taxonomy" id="48465"/>
    <lineage>
        <taxon>Bacteria</taxon>
        <taxon>Pseudomonadati</taxon>
        <taxon>Verrucomicrobiota</taxon>
        <taxon>Verrucomicrobiia</taxon>
        <taxon>Verrucomicrobiales</taxon>
        <taxon>Verrucomicrobiaceae</taxon>
        <taxon>Prosthecobacter</taxon>
    </lineage>
</organism>
<accession>A0A7W7YQN0</accession>
<evidence type="ECO:0000259" key="7">
    <source>
        <dbReference type="Pfam" id="PF22837"/>
    </source>
</evidence>
<keyword evidence="4" id="KW-0949">S-adenosyl-L-methionine</keyword>
<comment type="similarity">
    <text evidence="1">Belongs to the N(4)/N(6)-methyltransferase family.</text>
</comment>
<dbReference type="PANTHER" id="PTHR33841">
    <property type="entry name" value="DNA METHYLTRANSFERASE YEEA-RELATED"/>
    <property type="match status" value="1"/>
</dbReference>
<gene>
    <name evidence="8" type="ORF">HNQ64_004864</name>
</gene>
<dbReference type="PROSITE" id="PS00092">
    <property type="entry name" value="N6_MTASE"/>
    <property type="match status" value="1"/>
</dbReference>
<evidence type="ECO:0000256" key="4">
    <source>
        <dbReference type="ARBA" id="ARBA00022691"/>
    </source>
</evidence>
<dbReference type="Proteomes" id="UP000534294">
    <property type="component" value="Unassembled WGS sequence"/>
</dbReference>
<dbReference type="InterPro" id="IPR050953">
    <property type="entry name" value="N4_N6_ade-DNA_methylase"/>
</dbReference>
<evidence type="ECO:0000313" key="9">
    <source>
        <dbReference type="Proteomes" id="UP000534294"/>
    </source>
</evidence>
<feature type="domain" description="Type II methyltransferase M.Eco57I C-terminal" evidence="7">
    <location>
        <begin position="261"/>
        <end position="516"/>
    </location>
</feature>
<dbReference type="GO" id="GO:0009307">
    <property type="term" value="P:DNA restriction-modification system"/>
    <property type="evidence" value="ECO:0007669"/>
    <property type="project" value="UniProtKB-KW"/>
</dbReference>
<protein>
    <submittedName>
        <fullName evidence="8">Adenine-specific DNA methylase</fullName>
    </submittedName>
</protein>
<dbReference type="InterPro" id="IPR002052">
    <property type="entry name" value="DNA_methylase_N6_adenine_CS"/>
</dbReference>
<keyword evidence="5" id="KW-0680">Restriction system</keyword>
<evidence type="ECO:0000259" key="6">
    <source>
        <dbReference type="Pfam" id="PF02384"/>
    </source>
</evidence>
<dbReference type="SUPFAM" id="SSF53335">
    <property type="entry name" value="S-adenosyl-L-methionine-dependent methyltransferases"/>
    <property type="match status" value="1"/>
</dbReference>
<comment type="caution">
    <text evidence="8">The sequence shown here is derived from an EMBL/GenBank/DDBJ whole genome shotgun (WGS) entry which is preliminary data.</text>
</comment>
<proteinExistence type="inferred from homology"/>
<dbReference type="GO" id="GO:0008170">
    <property type="term" value="F:N-methyltransferase activity"/>
    <property type="evidence" value="ECO:0007669"/>
    <property type="project" value="InterPro"/>
</dbReference>
<evidence type="ECO:0000313" key="8">
    <source>
        <dbReference type="EMBL" id="MBB5040576.1"/>
    </source>
</evidence>
<evidence type="ECO:0000256" key="3">
    <source>
        <dbReference type="ARBA" id="ARBA00022679"/>
    </source>
</evidence>
<dbReference type="Gene3D" id="3.40.50.150">
    <property type="entry name" value="Vaccinia Virus protein VP39"/>
    <property type="match status" value="1"/>
</dbReference>
<keyword evidence="2 8" id="KW-0489">Methyltransferase</keyword>
<sequence>MNFKINESATKLRGGYYTPEDVARYLAKWVLGIKPRTILEPSCGDGAFIRALKGQHRFRLSFTGVELLNEEARKSRKACKENDLIDGEIVAGDFLDWGLKSIEEGTQFSAILGNPPYIRYQYLAPQDQILSEELFVKFCLAFTKHTNAWVPFVIASVAMLEAGGRLGMVVPAEILHVLHATSLRKFLLTQCSKIVIVDPNELLFDEALQGTVLLMVEKKKKPASASQGVAVLTGSKEDLLCEEPEELFNNAKPVSGDMLNGKWMKVLLTPRELEVFESAKHKKGVRLFRDVASVDVGIVTGANKFFLVNDETVKEYGLKRYAKPMFGRSGHCPGVIYDREGHTNKNEGGTASNFVMIGNVPMEELPEKVQDYIKFGEEQNLHKRYKCRIRSPWYSVPSVYSTEVAMLKRAHNYPRLILNSARAYTTDTAYRIKTVDPSIQPESLVYGFVNSLTALTGELEGRHYGGGVLEMVPSEIEKMLVPIVNISESDLRRLDLLVRSNEAADDVLRAQDKIVLKAAGFTKEEAAILHEAWRRIRSRRLREVHQEKGDSISDE</sequence>
<name>A0A7W7YQN0_9BACT</name>
<dbReference type="RefSeq" id="WP_184213295.1">
    <property type="nucleotide sequence ID" value="NZ_JACHIF010000015.1"/>
</dbReference>
<feature type="domain" description="DNA methylase adenine-specific" evidence="6">
    <location>
        <begin position="7"/>
        <end position="235"/>
    </location>
</feature>
<evidence type="ECO:0000256" key="1">
    <source>
        <dbReference type="ARBA" id="ARBA00006594"/>
    </source>
</evidence>